<protein>
    <submittedName>
        <fullName evidence="3">CPBP family intramembrane glutamic endopeptidase</fullName>
        <ecNumber evidence="3">3.4.-.-</ecNumber>
    </submittedName>
</protein>
<dbReference type="InterPro" id="IPR003675">
    <property type="entry name" value="Rce1/LyrA-like_dom"/>
</dbReference>
<keyword evidence="3" id="KW-0378">Hydrolase</keyword>
<keyword evidence="1" id="KW-0812">Transmembrane</keyword>
<keyword evidence="1" id="KW-1133">Transmembrane helix</keyword>
<dbReference type="EMBL" id="JBHSGV010000003">
    <property type="protein sequence ID" value="MFC4747473.1"/>
    <property type="molecule type" value="Genomic_DNA"/>
</dbReference>
<evidence type="ECO:0000259" key="2">
    <source>
        <dbReference type="Pfam" id="PF02517"/>
    </source>
</evidence>
<organism evidence="3 4">
    <name type="scientific">Flavobacterium branchiicola</name>
    <dbReference type="NCBI Taxonomy" id="1114875"/>
    <lineage>
        <taxon>Bacteria</taxon>
        <taxon>Pseudomonadati</taxon>
        <taxon>Bacteroidota</taxon>
        <taxon>Flavobacteriia</taxon>
        <taxon>Flavobacteriales</taxon>
        <taxon>Flavobacteriaceae</taxon>
        <taxon>Flavobacterium</taxon>
    </lineage>
</organism>
<dbReference type="Proteomes" id="UP001595935">
    <property type="component" value="Unassembled WGS sequence"/>
</dbReference>
<feature type="transmembrane region" description="Helical" evidence="1">
    <location>
        <begin position="68"/>
        <end position="91"/>
    </location>
</feature>
<feature type="transmembrane region" description="Helical" evidence="1">
    <location>
        <begin position="97"/>
        <end position="121"/>
    </location>
</feature>
<evidence type="ECO:0000313" key="3">
    <source>
        <dbReference type="EMBL" id="MFC4747473.1"/>
    </source>
</evidence>
<evidence type="ECO:0000256" key="1">
    <source>
        <dbReference type="SAM" id="Phobius"/>
    </source>
</evidence>
<dbReference type="PROSITE" id="PS51257">
    <property type="entry name" value="PROKAR_LIPOPROTEIN"/>
    <property type="match status" value="1"/>
</dbReference>
<name>A0ABV9PBT1_9FLAO</name>
<dbReference type="GO" id="GO:0016787">
    <property type="term" value="F:hydrolase activity"/>
    <property type="evidence" value="ECO:0007669"/>
    <property type="project" value="UniProtKB-KW"/>
</dbReference>
<dbReference type="PANTHER" id="PTHR43592:SF15">
    <property type="entry name" value="CAAX AMINO TERMINAL PROTEASE FAMILY PROTEIN"/>
    <property type="match status" value="1"/>
</dbReference>
<feature type="transmembrane region" description="Helical" evidence="1">
    <location>
        <begin position="181"/>
        <end position="201"/>
    </location>
</feature>
<keyword evidence="4" id="KW-1185">Reference proteome</keyword>
<dbReference type="EC" id="3.4.-.-" evidence="3"/>
<feature type="transmembrane region" description="Helical" evidence="1">
    <location>
        <begin position="142"/>
        <end position="175"/>
    </location>
</feature>
<feature type="transmembrane region" description="Helical" evidence="1">
    <location>
        <begin position="208"/>
        <end position="229"/>
    </location>
</feature>
<gene>
    <name evidence="3" type="ORF">ACFO5S_08440</name>
</gene>
<proteinExistence type="predicted"/>
<feature type="domain" description="CAAX prenyl protease 2/Lysostaphin resistance protein A-like" evidence="2">
    <location>
        <begin position="108"/>
        <end position="194"/>
    </location>
</feature>
<reference evidence="4" key="1">
    <citation type="journal article" date="2019" name="Int. J. Syst. Evol. Microbiol.">
        <title>The Global Catalogue of Microorganisms (GCM) 10K type strain sequencing project: providing services to taxonomists for standard genome sequencing and annotation.</title>
        <authorList>
            <consortium name="The Broad Institute Genomics Platform"/>
            <consortium name="The Broad Institute Genome Sequencing Center for Infectious Disease"/>
            <person name="Wu L."/>
            <person name="Ma J."/>
        </authorList>
    </citation>
    <scope>NUCLEOTIDE SEQUENCE [LARGE SCALE GENOMIC DNA]</scope>
    <source>
        <strain evidence="4">WYCCWR 13023</strain>
    </source>
</reference>
<feature type="transmembrane region" description="Helical" evidence="1">
    <location>
        <begin position="36"/>
        <end position="56"/>
    </location>
</feature>
<dbReference type="RefSeq" id="WP_213257222.1">
    <property type="nucleotide sequence ID" value="NZ_JAGYWA010000003.1"/>
</dbReference>
<keyword evidence="1" id="KW-0472">Membrane</keyword>
<accession>A0ABV9PBT1</accession>
<sequence>MFQKNIFYFLLSFSLSMVACVPLKYLVLDNLVDQDLATNLLFLGFGIFFVLFERLFNFRKRAKFRYNIYPINLNFLLFTILIVWIMETLFIMPINRFFFPISGFGLKPYFILSSIIIAPFFEELMFRSILLQSLLTKYSQRKSILISACLFGLIHVQPVQIIFATITGIIFGIVYAKSKNVTYTIILHSFTNAIVILIKFLNYKFSGLILNSTIIGINIIISSLLLYYMNKKYGFSIIKLIQEVNKGAKK</sequence>
<dbReference type="PANTHER" id="PTHR43592">
    <property type="entry name" value="CAAX AMINO TERMINAL PROTEASE"/>
    <property type="match status" value="1"/>
</dbReference>
<evidence type="ECO:0000313" key="4">
    <source>
        <dbReference type="Proteomes" id="UP001595935"/>
    </source>
</evidence>
<comment type="caution">
    <text evidence="3">The sequence shown here is derived from an EMBL/GenBank/DDBJ whole genome shotgun (WGS) entry which is preliminary data.</text>
</comment>
<dbReference type="Pfam" id="PF02517">
    <property type="entry name" value="Rce1-like"/>
    <property type="match status" value="1"/>
</dbReference>